<dbReference type="AlphaFoldDB" id="A0A430R926"/>
<comment type="caution">
    <text evidence="1">The sequence shown here is derived from an EMBL/GenBank/DDBJ whole genome shotgun (WGS) entry which is preliminary data.</text>
</comment>
<name>A0A430R926_THESC</name>
<gene>
    <name evidence="1" type="ORF">CSW47_07795</name>
</gene>
<dbReference type="Proteomes" id="UP000286734">
    <property type="component" value="Unassembled WGS sequence"/>
</dbReference>
<evidence type="ECO:0000313" key="1">
    <source>
        <dbReference type="EMBL" id="RTH03854.1"/>
    </source>
</evidence>
<evidence type="ECO:0000313" key="2">
    <source>
        <dbReference type="Proteomes" id="UP000286734"/>
    </source>
</evidence>
<accession>A0A430R926</accession>
<dbReference type="EMBL" id="PELP01000211">
    <property type="protein sequence ID" value="RTH03854.1"/>
    <property type="molecule type" value="Genomic_DNA"/>
</dbReference>
<organism evidence="1 2">
    <name type="scientific">Thermus scotoductus</name>
    <dbReference type="NCBI Taxonomy" id="37636"/>
    <lineage>
        <taxon>Bacteria</taxon>
        <taxon>Thermotogati</taxon>
        <taxon>Deinococcota</taxon>
        <taxon>Deinococci</taxon>
        <taxon>Thermales</taxon>
        <taxon>Thermaceae</taxon>
        <taxon>Thermus</taxon>
    </lineage>
</organism>
<feature type="non-terminal residue" evidence="1">
    <location>
        <position position="1"/>
    </location>
</feature>
<sequence length="106" mass="11484">AQDYAEGLASLGMWGGGAFVRALIPNGLEGTVRDREVLAQLEGLGGRIPLAPPLVRRPAVYREAQVQRLPVQAVGGEEVRREMRALGDFLEGILEQVKAELHKEVA</sequence>
<proteinExistence type="predicted"/>
<reference evidence="1 2" key="1">
    <citation type="journal article" date="2019" name="Extremophiles">
        <title>Biogeography of thermophiles and predominance of Thermus scotoductus in domestic water heaters.</title>
        <authorList>
            <person name="Wilpiszeski R.L."/>
            <person name="Zhang Z."/>
            <person name="House C.H."/>
        </authorList>
    </citation>
    <scope>NUCLEOTIDE SEQUENCE [LARGE SCALE GENOMIC DNA]</scope>
    <source>
        <strain evidence="1 2">34_S34</strain>
    </source>
</reference>
<protein>
    <submittedName>
        <fullName evidence="1">P-loop NTPase</fullName>
    </submittedName>
</protein>